<dbReference type="GO" id="GO:0019005">
    <property type="term" value="C:SCF ubiquitin ligase complex"/>
    <property type="evidence" value="ECO:0007669"/>
    <property type="project" value="TreeGrafter"/>
</dbReference>
<evidence type="ECO:0000256" key="3">
    <source>
        <dbReference type="ARBA" id="ARBA00062469"/>
    </source>
</evidence>
<accession>A0A7N9D2T2</accession>
<dbReference type="InterPro" id="IPR032675">
    <property type="entry name" value="LRR_dom_sf"/>
</dbReference>
<evidence type="ECO:0000313" key="7">
    <source>
        <dbReference type="Ensembl" id="ENSMFAP00000057365.1"/>
    </source>
</evidence>
<dbReference type="GO" id="GO:0031146">
    <property type="term" value="P:SCF-dependent proteasomal ubiquitin-dependent protein catabolic process"/>
    <property type="evidence" value="ECO:0007669"/>
    <property type="project" value="TreeGrafter"/>
</dbReference>
<dbReference type="InterPro" id="IPR001611">
    <property type="entry name" value="Leu-rich_rpt"/>
</dbReference>
<comment type="function">
    <text evidence="1">Substrate-recognition component of the SCF (SKP1-CUL1-F-box protein)-type E3 ubiquitin ligase complex.</text>
</comment>
<protein>
    <recommendedName>
        <fullName evidence="4">F-box only protein 39</fullName>
    </recommendedName>
</protein>
<gene>
    <name evidence="7" type="primary">FBXO39</name>
</gene>
<dbReference type="PROSITE" id="PS51450">
    <property type="entry name" value="LRR"/>
    <property type="match status" value="1"/>
</dbReference>
<dbReference type="SUPFAM" id="SSF52047">
    <property type="entry name" value="RNI-like"/>
    <property type="match status" value="1"/>
</dbReference>
<organism evidence="7 8">
    <name type="scientific">Macaca fascicularis</name>
    <name type="common">Crab-eating macaque</name>
    <name type="synonym">Cynomolgus monkey</name>
    <dbReference type="NCBI Taxonomy" id="9541"/>
    <lineage>
        <taxon>Eukaryota</taxon>
        <taxon>Metazoa</taxon>
        <taxon>Chordata</taxon>
        <taxon>Craniata</taxon>
        <taxon>Vertebrata</taxon>
        <taxon>Euteleostomi</taxon>
        <taxon>Mammalia</taxon>
        <taxon>Eutheria</taxon>
        <taxon>Euarchontoglires</taxon>
        <taxon>Primates</taxon>
        <taxon>Haplorrhini</taxon>
        <taxon>Catarrhini</taxon>
        <taxon>Cercopithecidae</taxon>
        <taxon>Cercopithecinae</taxon>
        <taxon>Macaca</taxon>
    </lineage>
</organism>
<dbReference type="PANTHER" id="PTHR10706:SF160">
    <property type="entry name" value="F-BOX ONLY PROTEIN 39"/>
    <property type="match status" value="1"/>
</dbReference>
<sequence length="518" mass="60569">MDEESELIQPQDQSCWAALPDVCLCRVFWWLGDRDRSRAALVCRKWNQMMYSADLWRYRTITFSGRPSRVHASEVESALWYVKKFGRYLERLEVKFLNPYNAVLTKKFQVTMRGLLSCLSKSNNRLKSLSIQHLELDRLVWRNSIRSSFIRSLSFFLKKMGKHLDYLNLKGARLTVEQGCHILDSLSHLRNENVISELNIEDYFSHHLAVYSSPQFKKTMSTFHNLVSLNLNYNCISDELLENLCENASTLWTINIKCHIHDPHGQVIWGMSWAKLARQATNLKVNFYFERIMKYERLARILLQEIPVRSISLRSCYFSDPDWSMRPTLIDLLPTFRHTLQKLTFEFNNNHESLDEELHLLIVSCRKLFYFKIWAFLDVRFVERILKSQKERQCALRTLKVSGPQAGSTGWSGGIREWYFRSGMKGRDKAMNRIICSLEISSFTEGNLELFFLAVGFGLFLILPTYFPDSTTVCVDHLSCCQALKSVVTMCVCVCVCVHAHMWMYFSVDTGENLYKQI</sequence>
<dbReference type="Pfam" id="PF12937">
    <property type="entry name" value="F-box-like"/>
    <property type="match status" value="1"/>
</dbReference>
<dbReference type="CDD" id="cd22108">
    <property type="entry name" value="F-box_FBXO39"/>
    <property type="match status" value="1"/>
</dbReference>
<evidence type="ECO:0000256" key="5">
    <source>
        <dbReference type="SAM" id="Phobius"/>
    </source>
</evidence>
<evidence type="ECO:0000313" key="8">
    <source>
        <dbReference type="Proteomes" id="UP000233100"/>
    </source>
</evidence>
<dbReference type="Proteomes" id="UP000233100">
    <property type="component" value="Chromosome 16"/>
</dbReference>
<reference evidence="7" key="2">
    <citation type="submission" date="2025-08" db="UniProtKB">
        <authorList>
            <consortium name="Ensembl"/>
        </authorList>
    </citation>
    <scope>IDENTIFICATION</scope>
</reference>
<reference evidence="7" key="3">
    <citation type="submission" date="2025-09" db="UniProtKB">
        <authorList>
            <consortium name="Ensembl"/>
        </authorList>
    </citation>
    <scope>IDENTIFICATION</scope>
</reference>
<reference evidence="7 8" key="1">
    <citation type="submission" date="2013-03" db="EMBL/GenBank/DDBJ databases">
        <authorList>
            <person name="Warren W."/>
            <person name="Wilson R.K."/>
        </authorList>
    </citation>
    <scope>NUCLEOTIDE SEQUENCE</scope>
</reference>
<dbReference type="FunFam" id="3.80.10.10:FF:000237">
    <property type="entry name" value="F-box only protein 39"/>
    <property type="match status" value="1"/>
</dbReference>
<evidence type="ECO:0000256" key="2">
    <source>
        <dbReference type="ARBA" id="ARBA00022786"/>
    </source>
</evidence>
<proteinExistence type="predicted"/>
<dbReference type="InterPro" id="IPR036047">
    <property type="entry name" value="F-box-like_dom_sf"/>
</dbReference>
<dbReference type="GeneTree" id="ENSGT00510000048837"/>
<dbReference type="InterPro" id="IPR045048">
    <property type="entry name" value="FBXO31/39"/>
</dbReference>
<evidence type="ECO:0000259" key="6">
    <source>
        <dbReference type="PROSITE" id="PS50181"/>
    </source>
</evidence>
<dbReference type="AlphaFoldDB" id="A0A7N9D2T2"/>
<keyword evidence="5" id="KW-0472">Membrane</keyword>
<dbReference type="Gene3D" id="3.80.10.10">
    <property type="entry name" value="Ribonuclease Inhibitor"/>
    <property type="match status" value="1"/>
</dbReference>
<name>A0A7N9D2T2_MACFA</name>
<dbReference type="Gene3D" id="1.20.1280.50">
    <property type="match status" value="1"/>
</dbReference>
<dbReference type="FunFam" id="1.20.1280.50:FF:000027">
    <property type="entry name" value="F-box only protein 39"/>
    <property type="match status" value="1"/>
</dbReference>
<keyword evidence="5" id="KW-0812">Transmembrane</keyword>
<comment type="subunit">
    <text evidence="3">Directly interacts with SKP1 and CUL1.</text>
</comment>
<evidence type="ECO:0000256" key="1">
    <source>
        <dbReference type="ARBA" id="ARBA00003437"/>
    </source>
</evidence>
<dbReference type="PROSITE" id="PS50181">
    <property type="entry name" value="FBOX"/>
    <property type="match status" value="1"/>
</dbReference>
<dbReference type="Bgee" id="ENSMFAG00000035935">
    <property type="expression patterns" value="Expressed in multicellular organism"/>
</dbReference>
<keyword evidence="5" id="KW-1133">Transmembrane helix</keyword>
<keyword evidence="2" id="KW-0833">Ubl conjugation pathway</keyword>
<feature type="transmembrane region" description="Helical" evidence="5">
    <location>
        <begin position="450"/>
        <end position="467"/>
    </location>
</feature>
<keyword evidence="8" id="KW-1185">Reference proteome</keyword>
<feature type="transmembrane region" description="Helical" evidence="5">
    <location>
        <begin position="487"/>
        <end position="506"/>
    </location>
</feature>
<evidence type="ECO:0000256" key="4">
    <source>
        <dbReference type="ARBA" id="ARBA00068850"/>
    </source>
</evidence>
<dbReference type="PANTHER" id="PTHR10706">
    <property type="entry name" value="F-BOX FAMILY PROTEIN"/>
    <property type="match status" value="1"/>
</dbReference>
<dbReference type="SUPFAM" id="SSF81383">
    <property type="entry name" value="F-box domain"/>
    <property type="match status" value="1"/>
</dbReference>
<feature type="domain" description="F-box" evidence="6">
    <location>
        <begin position="13"/>
        <end position="59"/>
    </location>
</feature>
<dbReference type="Ensembl" id="ENSMFAT00000083848.1">
    <property type="protein sequence ID" value="ENSMFAP00000057365.1"/>
    <property type="gene ID" value="ENSMFAG00000035935.2"/>
</dbReference>
<dbReference type="InterPro" id="IPR001810">
    <property type="entry name" value="F-box_dom"/>
</dbReference>